<evidence type="ECO:0000256" key="3">
    <source>
        <dbReference type="SAM" id="Phobius"/>
    </source>
</evidence>
<dbReference type="FunFam" id="3.30.70.270:FF:000001">
    <property type="entry name" value="Diguanylate cyclase domain protein"/>
    <property type="match status" value="1"/>
</dbReference>
<dbReference type="KEGG" id="cdn:BN940_01816"/>
<dbReference type="OrthoDB" id="9813903at2"/>
<keyword evidence="3" id="KW-0472">Membrane</keyword>
<dbReference type="eggNOG" id="COG3706">
    <property type="taxonomic scope" value="Bacteria"/>
</dbReference>
<evidence type="ECO:0000256" key="2">
    <source>
        <dbReference type="ARBA" id="ARBA00034247"/>
    </source>
</evidence>
<reference evidence="5 6" key="1">
    <citation type="journal article" date="2014" name="BMC Microbiol.">
        <title>The oxygen-independent metabolism of cyclic monoterpenes in Castellaniella defragrans 65Phen.</title>
        <authorList>
            <person name="Petasch J."/>
            <person name="Disch E.M."/>
            <person name="Markert S."/>
            <person name="Becher D."/>
            <person name="Schweder T."/>
            <person name="Huttel B."/>
            <person name="Reinhardt R."/>
            <person name="Harder J."/>
        </authorList>
    </citation>
    <scope>NUCLEOTIDE SEQUENCE [LARGE SCALE GENOMIC DNA]</scope>
    <source>
        <strain evidence="5">65Phen</strain>
    </source>
</reference>
<feature type="transmembrane region" description="Helical" evidence="3">
    <location>
        <begin position="28"/>
        <end position="45"/>
    </location>
</feature>
<dbReference type="GO" id="GO:0052621">
    <property type="term" value="F:diguanylate cyclase activity"/>
    <property type="evidence" value="ECO:0007669"/>
    <property type="project" value="UniProtKB-EC"/>
</dbReference>
<dbReference type="SUPFAM" id="SSF55073">
    <property type="entry name" value="Nucleotide cyclase"/>
    <property type="match status" value="1"/>
</dbReference>
<organism evidence="5 6">
    <name type="scientific">Castellaniella defragrans (strain DSM 12143 / CCUG 39792 / 65Phen)</name>
    <name type="common">Alcaligenes defragrans</name>
    <dbReference type="NCBI Taxonomy" id="1437824"/>
    <lineage>
        <taxon>Bacteria</taxon>
        <taxon>Pseudomonadati</taxon>
        <taxon>Pseudomonadota</taxon>
        <taxon>Betaproteobacteria</taxon>
        <taxon>Burkholderiales</taxon>
        <taxon>Alcaligenaceae</taxon>
        <taxon>Castellaniella</taxon>
    </lineage>
</organism>
<dbReference type="SMART" id="SM00267">
    <property type="entry name" value="GGDEF"/>
    <property type="match status" value="1"/>
</dbReference>
<dbReference type="CDD" id="cd01949">
    <property type="entry name" value="GGDEF"/>
    <property type="match status" value="1"/>
</dbReference>
<sequence length="480" mass="51005">MIARAAWPAAAAFPLVFAALWTWPVFGSLALWPVDAILAGALLRSRMRVPSLAWPLLGAALVLARLAWGQAAAPAAAQGLADLSGLFVVWLVLSRFLPQDSLRTPGAIVRILLAGLAGAIVLSAVARGLGYLQTGGIPGSADALSGLLGRWLGYCVFLPPVLLLPRPGFLRGERRRAGRGLLRLLAARAVWLPPLAWLASLALCLALGGAGSLVFPLASLMYCAHACSQRMVAWLVLLTVLGIVSGIGAGWPGPPAGGSLTGMSGWALVSLQLGLLLVVAAPLLMSSALAARSDLIVSLNRALDHDEMTQALSRPAFMRGAQEYLRQIPPFLHGNGLMMLDIDHFKQLNDTHGHAAGDNVLQEFSRTIRGAIRPQDLFGRLGGEEFGLILPGCSLEDAVETARRLRACVEGISLYYDSDEPLRITVSIGIVHDSQSPRADLDELLRHADQALYRAKRGGRNRVCLYGTSERDCLACAAEA</sequence>
<dbReference type="EC" id="2.7.7.65" evidence="1"/>
<evidence type="ECO:0000313" key="6">
    <source>
        <dbReference type="Proteomes" id="UP000019805"/>
    </source>
</evidence>
<dbReference type="Gene3D" id="3.30.70.270">
    <property type="match status" value="1"/>
</dbReference>
<dbReference type="STRING" id="1437824.BN940_01816"/>
<dbReference type="PANTHER" id="PTHR45138">
    <property type="entry name" value="REGULATORY COMPONENTS OF SENSORY TRANSDUCTION SYSTEM"/>
    <property type="match status" value="1"/>
</dbReference>
<keyword evidence="3" id="KW-1133">Transmembrane helix</keyword>
<feature type="domain" description="GGDEF" evidence="4">
    <location>
        <begin position="333"/>
        <end position="468"/>
    </location>
</feature>
<dbReference type="GO" id="GO:0043709">
    <property type="term" value="P:cell adhesion involved in single-species biofilm formation"/>
    <property type="evidence" value="ECO:0007669"/>
    <property type="project" value="TreeGrafter"/>
</dbReference>
<dbReference type="InterPro" id="IPR043128">
    <property type="entry name" value="Rev_trsase/Diguanyl_cyclase"/>
</dbReference>
<feature type="transmembrane region" description="Helical" evidence="3">
    <location>
        <begin position="263"/>
        <end position="285"/>
    </location>
</feature>
<dbReference type="InterPro" id="IPR000160">
    <property type="entry name" value="GGDEF_dom"/>
</dbReference>
<feature type="transmembrane region" description="Helical" evidence="3">
    <location>
        <begin position="52"/>
        <end position="69"/>
    </location>
</feature>
<feature type="transmembrane region" description="Helical" evidence="3">
    <location>
        <begin position="75"/>
        <end position="97"/>
    </location>
</feature>
<dbReference type="NCBIfam" id="TIGR00254">
    <property type="entry name" value="GGDEF"/>
    <property type="match status" value="1"/>
</dbReference>
<keyword evidence="3" id="KW-0812">Transmembrane</keyword>
<keyword evidence="6" id="KW-1185">Reference proteome</keyword>
<dbReference type="GO" id="GO:0005886">
    <property type="term" value="C:plasma membrane"/>
    <property type="evidence" value="ECO:0007669"/>
    <property type="project" value="TreeGrafter"/>
</dbReference>
<proteinExistence type="predicted"/>
<protein>
    <recommendedName>
        <fullName evidence="1">diguanylate cyclase</fullName>
        <ecNumber evidence="1">2.7.7.65</ecNumber>
    </recommendedName>
</protein>
<evidence type="ECO:0000259" key="4">
    <source>
        <dbReference type="PROSITE" id="PS50887"/>
    </source>
</evidence>
<comment type="catalytic activity">
    <reaction evidence="2">
        <text>2 GTP = 3',3'-c-di-GMP + 2 diphosphate</text>
        <dbReference type="Rhea" id="RHEA:24898"/>
        <dbReference type="ChEBI" id="CHEBI:33019"/>
        <dbReference type="ChEBI" id="CHEBI:37565"/>
        <dbReference type="ChEBI" id="CHEBI:58805"/>
        <dbReference type="EC" id="2.7.7.65"/>
    </reaction>
</comment>
<name>W8WTH9_CASD6</name>
<dbReference type="AlphaFoldDB" id="W8WTH9"/>
<dbReference type="GO" id="GO:1902201">
    <property type="term" value="P:negative regulation of bacterial-type flagellum-dependent cell motility"/>
    <property type="evidence" value="ECO:0007669"/>
    <property type="project" value="TreeGrafter"/>
</dbReference>
<dbReference type="InterPro" id="IPR029787">
    <property type="entry name" value="Nucleotide_cyclase"/>
</dbReference>
<dbReference type="InterPro" id="IPR050469">
    <property type="entry name" value="Diguanylate_Cyclase"/>
</dbReference>
<dbReference type="HOGENOM" id="CLU_000445_11_27_4"/>
<dbReference type="Proteomes" id="UP000019805">
    <property type="component" value="Chromosome"/>
</dbReference>
<dbReference type="Pfam" id="PF00990">
    <property type="entry name" value="GGDEF"/>
    <property type="match status" value="1"/>
</dbReference>
<dbReference type="PROSITE" id="PS50887">
    <property type="entry name" value="GGDEF"/>
    <property type="match status" value="1"/>
</dbReference>
<gene>
    <name evidence="5" type="ORF">BN940_01816</name>
</gene>
<accession>W8WTH9</accession>
<evidence type="ECO:0000313" key="5">
    <source>
        <dbReference type="EMBL" id="CDM22839.1"/>
    </source>
</evidence>
<evidence type="ECO:0000256" key="1">
    <source>
        <dbReference type="ARBA" id="ARBA00012528"/>
    </source>
</evidence>
<feature type="transmembrane region" description="Helical" evidence="3">
    <location>
        <begin position="109"/>
        <end position="131"/>
    </location>
</feature>
<feature type="transmembrane region" description="Helical" evidence="3">
    <location>
        <begin position="231"/>
        <end position="251"/>
    </location>
</feature>
<dbReference type="PANTHER" id="PTHR45138:SF9">
    <property type="entry name" value="DIGUANYLATE CYCLASE DGCM-RELATED"/>
    <property type="match status" value="1"/>
</dbReference>
<dbReference type="EMBL" id="HG916765">
    <property type="protein sequence ID" value="CDM22839.1"/>
    <property type="molecule type" value="Genomic_DNA"/>
</dbReference>
<feature type="transmembrane region" description="Helical" evidence="3">
    <location>
        <begin position="205"/>
        <end position="224"/>
    </location>
</feature>